<dbReference type="NCBIfam" id="TIGR03710">
    <property type="entry name" value="OAFO_sf"/>
    <property type="match status" value="1"/>
</dbReference>
<feature type="domain" description="Pyruvate/ketoisovalerate oxidoreductase catalytic" evidence="2">
    <location>
        <begin position="11"/>
        <end position="173"/>
    </location>
</feature>
<feature type="domain" description="Pyruvate flavodoxin/ferredoxin oxidoreductase pyrimidine binding" evidence="3">
    <location>
        <begin position="208"/>
        <end position="440"/>
    </location>
</feature>
<dbReference type="InterPro" id="IPR002869">
    <property type="entry name" value="Pyrv_flavodox_OxRed_cen"/>
</dbReference>
<organism evidence="4 5">
    <name type="scientific">Pseudothermotoga thermarum DSM 5069</name>
    <dbReference type="NCBI Taxonomy" id="688269"/>
    <lineage>
        <taxon>Bacteria</taxon>
        <taxon>Thermotogati</taxon>
        <taxon>Thermotogota</taxon>
        <taxon>Thermotogae</taxon>
        <taxon>Thermotogales</taxon>
        <taxon>Thermotogaceae</taxon>
        <taxon>Pseudothermotoga</taxon>
    </lineage>
</organism>
<dbReference type="RefSeq" id="WP_013931448.1">
    <property type="nucleotide sequence ID" value="NC_015707.1"/>
</dbReference>
<dbReference type="eggNOG" id="COG0674">
    <property type="taxonomic scope" value="Bacteria"/>
</dbReference>
<dbReference type="GO" id="GO:0006979">
    <property type="term" value="P:response to oxidative stress"/>
    <property type="evidence" value="ECO:0007669"/>
    <property type="project" value="TreeGrafter"/>
</dbReference>
<reference evidence="4 5" key="1">
    <citation type="submission" date="2010-11" db="EMBL/GenBank/DDBJ databases">
        <title>The complete genome of Thermotoga thermarum DSM 5069.</title>
        <authorList>
            <consortium name="US DOE Joint Genome Institute (JGI-PGF)"/>
            <person name="Lucas S."/>
            <person name="Copeland A."/>
            <person name="Lapidus A."/>
            <person name="Bruce D."/>
            <person name="Goodwin L."/>
            <person name="Pitluck S."/>
            <person name="Kyrpides N."/>
            <person name="Mavromatis K."/>
            <person name="Ivanova N."/>
            <person name="Zeytun A."/>
            <person name="Brettin T."/>
            <person name="Detter J.C."/>
            <person name="Tapia R."/>
            <person name="Han C."/>
            <person name="Land M."/>
            <person name="Hauser L."/>
            <person name="Markowitz V."/>
            <person name="Cheng J.-F."/>
            <person name="Hugenholtz P."/>
            <person name="Woyke T."/>
            <person name="Wu D."/>
            <person name="Spring S."/>
            <person name="Schroeder M."/>
            <person name="Brambilla E."/>
            <person name="Klenk H.-P."/>
            <person name="Eisen J.A."/>
        </authorList>
    </citation>
    <scope>NUCLEOTIDE SEQUENCE [LARGE SCALE GENOMIC DNA]</scope>
    <source>
        <strain evidence="4 5">DSM 5069</strain>
    </source>
</reference>
<dbReference type="EMBL" id="CP002351">
    <property type="protein sequence ID" value="AEH50224.1"/>
    <property type="molecule type" value="Genomic_DNA"/>
</dbReference>
<dbReference type="CDD" id="cd07034">
    <property type="entry name" value="TPP_PYR_PFOR_IOR-alpha_like"/>
    <property type="match status" value="1"/>
</dbReference>
<gene>
    <name evidence="4" type="ORF">Theth_0120</name>
</gene>
<dbReference type="Gene3D" id="3.40.50.970">
    <property type="match status" value="1"/>
</dbReference>
<dbReference type="InterPro" id="IPR050722">
    <property type="entry name" value="Pyruvate:ferred/Flavod_OxRd"/>
</dbReference>
<dbReference type="SUPFAM" id="SSF53323">
    <property type="entry name" value="Pyruvate-ferredoxin oxidoreductase, PFOR, domain III"/>
    <property type="match status" value="1"/>
</dbReference>
<dbReference type="FunFam" id="3.40.50.970:FF:000022">
    <property type="entry name" value="2-oxoglutarate ferredoxin oxidoreductase alpha subunit"/>
    <property type="match status" value="1"/>
</dbReference>
<accession>F7YUN9</accession>
<dbReference type="InterPro" id="IPR022367">
    <property type="entry name" value="2-oxoacid/accept_OxRdtase_asu"/>
</dbReference>
<dbReference type="OrthoDB" id="9794954at2"/>
<dbReference type="GO" id="GO:0016903">
    <property type="term" value="F:oxidoreductase activity, acting on the aldehyde or oxo group of donors"/>
    <property type="evidence" value="ECO:0007669"/>
    <property type="project" value="InterPro"/>
</dbReference>
<dbReference type="InterPro" id="IPR029061">
    <property type="entry name" value="THDP-binding"/>
</dbReference>
<dbReference type="Gene3D" id="3.40.920.10">
    <property type="entry name" value="Pyruvate-ferredoxin oxidoreductase, PFOR, domain III"/>
    <property type="match status" value="1"/>
</dbReference>
<dbReference type="STRING" id="688269.Theth_0120"/>
<dbReference type="HOGENOM" id="CLU_017038_1_0_0"/>
<dbReference type="InterPro" id="IPR019752">
    <property type="entry name" value="Pyrv/ketoisovalerate_OxRed_cat"/>
</dbReference>
<sequence>MEYSFAIFGEAGQGIQFVESLVPIIAKKAGFHVFSYKEYMSRIRGGSNSTLIRISDENVKAFKSSVDFVFILSDPKKHISRLRDLYKNFKSIFVDETFLSMLKEEKNVIGLPILACATQAGNKIFQNTVVVGTICSMLDIPKQVTEQVLRDRLVGKDEEVLSGNLKALQLGYELGKGLKTKFSLEKLQEDDIVKSSFLLAGFEGVALGALYAGCNFISSYPMSPSTPVLTALAEYSKKFDIIVEQAEDEIAAINMALGAWYAGARAMVTTSGGGFALMVEALSLAGAIESPLVVHLAQRPGPATGMPTRTEQGDLLFAIYAGHGEFPRVIYTPGDTEEAFELTYKAFDVADRYQIPVLILTDQYLIDSIYDVPDLPNFNELNNHIVKTDQDYKRYQLTDSGISLRGIPGYGDGLVCVDSDEHDEYGRITEDFEMRRKMVRKRWKKLENFSDQIPLRLYGPKDYKYLCVCFGSTKNAAIEAAKKFENLAVLHFVQIFPFPKEFVEYAKKAEKMIVVEGNFTRQLSKLIKQETGFDRFETYTKYNGLPFSVEEILDVFKNTFRG</sequence>
<dbReference type="Pfam" id="PF01855">
    <property type="entry name" value="POR_N"/>
    <property type="match status" value="1"/>
</dbReference>
<dbReference type="PANTHER" id="PTHR32154:SF20">
    <property type="entry name" value="2-OXOGLUTARATE OXIDOREDUCTASE SUBUNIT KORA"/>
    <property type="match status" value="1"/>
</dbReference>
<dbReference type="PATRIC" id="fig|688269.3.peg.122"/>
<dbReference type="Gene3D" id="3.40.50.920">
    <property type="match status" value="1"/>
</dbReference>
<evidence type="ECO:0000313" key="4">
    <source>
        <dbReference type="EMBL" id="AEH50224.1"/>
    </source>
</evidence>
<dbReference type="SUPFAM" id="SSF52922">
    <property type="entry name" value="TK C-terminal domain-like"/>
    <property type="match status" value="1"/>
</dbReference>
<keyword evidence="4" id="KW-0670">Pyruvate</keyword>
<keyword evidence="1" id="KW-0560">Oxidoreductase</keyword>
<keyword evidence="5" id="KW-1185">Reference proteome</keyword>
<proteinExistence type="predicted"/>
<evidence type="ECO:0000259" key="3">
    <source>
        <dbReference type="Pfam" id="PF01855"/>
    </source>
</evidence>
<dbReference type="eggNOG" id="COG1014">
    <property type="taxonomic scope" value="Bacteria"/>
</dbReference>
<dbReference type="KEGG" id="tta:Theth_0120"/>
<dbReference type="Pfam" id="PF01558">
    <property type="entry name" value="POR"/>
    <property type="match status" value="1"/>
</dbReference>
<dbReference type="SUPFAM" id="SSF52518">
    <property type="entry name" value="Thiamin diphosphate-binding fold (THDP-binding)"/>
    <property type="match status" value="1"/>
</dbReference>
<evidence type="ECO:0000256" key="1">
    <source>
        <dbReference type="ARBA" id="ARBA00023002"/>
    </source>
</evidence>
<dbReference type="InterPro" id="IPR009014">
    <property type="entry name" value="Transketo_C/PFOR_II"/>
</dbReference>
<dbReference type="PANTHER" id="PTHR32154">
    <property type="entry name" value="PYRUVATE-FLAVODOXIN OXIDOREDUCTASE-RELATED"/>
    <property type="match status" value="1"/>
</dbReference>
<dbReference type="InterPro" id="IPR002880">
    <property type="entry name" value="Pyrv_Fd/Flavodoxin_OxRdtase_N"/>
</dbReference>
<evidence type="ECO:0000313" key="5">
    <source>
        <dbReference type="Proteomes" id="UP000006804"/>
    </source>
</evidence>
<name>F7YUN9_9THEM</name>
<evidence type="ECO:0000259" key="2">
    <source>
        <dbReference type="Pfam" id="PF01558"/>
    </source>
</evidence>
<dbReference type="AlphaFoldDB" id="F7YUN9"/>
<dbReference type="Proteomes" id="UP000006804">
    <property type="component" value="Chromosome"/>
</dbReference>
<protein>
    <submittedName>
        <fullName evidence="4">Pyruvate flavodoxin/ferredoxin oxidoreductase domain protein</fullName>
    </submittedName>
</protein>